<dbReference type="AlphaFoldDB" id="A0A916EF25"/>
<comment type="caution">
    <text evidence="1">The sequence shown here is derived from an EMBL/GenBank/DDBJ whole genome shotgun (WGS) entry which is preliminary data.</text>
</comment>
<gene>
    <name evidence="1" type="ORF">CHRIB12_LOCUS18163</name>
</gene>
<dbReference type="OrthoDB" id="2477472at2759"/>
<dbReference type="EMBL" id="CAGKOT010000047">
    <property type="protein sequence ID" value="CAB5382870.1"/>
    <property type="molecule type" value="Genomic_DNA"/>
</dbReference>
<organism evidence="1 2">
    <name type="scientific">Rhizophagus irregularis</name>
    <dbReference type="NCBI Taxonomy" id="588596"/>
    <lineage>
        <taxon>Eukaryota</taxon>
        <taxon>Fungi</taxon>
        <taxon>Fungi incertae sedis</taxon>
        <taxon>Mucoromycota</taxon>
        <taxon>Glomeromycotina</taxon>
        <taxon>Glomeromycetes</taxon>
        <taxon>Glomerales</taxon>
        <taxon>Glomeraceae</taxon>
        <taxon>Rhizophagus</taxon>
    </lineage>
</organism>
<reference evidence="1" key="1">
    <citation type="submission" date="2020-05" db="EMBL/GenBank/DDBJ databases">
        <authorList>
            <person name="Rincon C."/>
            <person name="Sanders R I."/>
            <person name="Robbins C."/>
            <person name="Chaturvedi A."/>
        </authorList>
    </citation>
    <scope>NUCLEOTIDE SEQUENCE</scope>
    <source>
        <strain evidence="1">CHB12</strain>
    </source>
</reference>
<name>A0A916EF25_9GLOM</name>
<proteinExistence type="predicted"/>
<dbReference type="Proteomes" id="UP000684084">
    <property type="component" value="Unassembled WGS sequence"/>
</dbReference>
<accession>A0A916EF25</accession>
<sequence>MEPKNQDLKGEKNGITNLVGTPCRVTKPGGYIEVSDRRNGYDGEGPIFRKVSEAFCLSTDKMIQILIIQVNVKEFYFIIYFTITRSTSAMQNYRRIETFLVKEITGGSLFFKNESVALLCNIATKICVVLYYLKMSPLRYYVVLYYFKNQINGHRRRI</sequence>
<evidence type="ECO:0000313" key="2">
    <source>
        <dbReference type="Proteomes" id="UP000684084"/>
    </source>
</evidence>
<protein>
    <submittedName>
        <fullName evidence="1">Uncharacterized protein</fullName>
    </submittedName>
</protein>
<evidence type="ECO:0000313" key="1">
    <source>
        <dbReference type="EMBL" id="CAB5382870.1"/>
    </source>
</evidence>